<evidence type="ECO:0000256" key="1">
    <source>
        <dbReference type="SAM" id="Coils"/>
    </source>
</evidence>
<feature type="coiled-coil region" evidence="1">
    <location>
        <begin position="60"/>
        <end position="87"/>
    </location>
</feature>
<gene>
    <name evidence="3" type="ORF">C731_4321</name>
</gene>
<feature type="region of interest" description="Disordered" evidence="2">
    <location>
        <begin position="1"/>
        <end position="53"/>
    </location>
</feature>
<organism evidence="3 4">
    <name type="scientific">Mycolicibacterium hassiacum (strain DSM 44199 / CIP 105218 / JCM 12690 / 3849)</name>
    <name type="common">Mycobacterium hassiacum</name>
    <dbReference type="NCBI Taxonomy" id="1122247"/>
    <lineage>
        <taxon>Bacteria</taxon>
        <taxon>Bacillati</taxon>
        <taxon>Actinomycetota</taxon>
        <taxon>Actinomycetes</taxon>
        <taxon>Mycobacteriales</taxon>
        <taxon>Mycobacteriaceae</taxon>
        <taxon>Mycolicibacterium</taxon>
    </lineage>
</organism>
<dbReference type="EMBL" id="AMRA01000118">
    <property type="protein sequence ID" value="EKF21708.1"/>
    <property type="molecule type" value="Genomic_DNA"/>
</dbReference>
<dbReference type="Proteomes" id="UP000006265">
    <property type="component" value="Unassembled WGS sequence"/>
</dbReference>
<dbReference type="AlphaFoldDB" id="K5B7C5"/>
<name>K5B7C5_MYCHD</name>
<keyword evidence="1" id="KW-0175">Coiled coil</keyword>
<dbReference type="RefSeq" id="WP_005631462.1">
    <property type="nucleotide sequence ID" value="NZ_AMRA01000118.1"/>
</dbReference>
<accession>K5B7C5</accession>
<feature type="compositionally biased region" description="Pro residues" evidence="2">
    <location>
        <begin position="139"/>
        <end position="148"/>
    </location>
</feature>
<dbReference type="STRING" id="1122247.GCA_000379865_04354"/>
<evidence type="ECO:0000256" key="2">
    <source>
        <dbReference type="SAM" id="MobiDB-lite"/>
    </source>
</evidence>
<feature type="compositionally biased region" description="Acidic residues" evidence="2">
    <location>
        <begin position="42"/>
        <end position="52"/>
    </location>
</feature>
<proteinExistence type="predicted"/>
<feature type="region of interest" description="Disordered" evidence="2">
    <location>
        <begin position="130"/>
        <end position="179"/>
    </location>
</feature>
<reference evidence="3 4" key="1">
    <citation type="journal article" date="2012" name="J. Bacteriol.">
        <title>Genome sequence of Mycobacterium hassiacum DSM 44199, a rare source of heat-stable mycobacterial proteins.</title>
        <authorList>
            <person name="Tiago I."/>
            <person name="Maranha A."/>
            <person name="Mendes V."/>
            <person name="Alarico S."/>
            <person name="Moynihan P.J."/>
            <person name="Clarke A.J."/>
            <person name="Macedo-Ribeiro S."/>
            <person name="Pereira P.J."/>
            <person name="Empadinhas N."/>
        </authorList>
    </citation>
    <scope>NUCLEOTIDE SEQUENCE [LARGE SCALE GENOMIC DNA]</scope>
    <source>
        <strain evidence="4">DSM 44199 / CIP 105218 / JCM 12690 / 3849</strain>
    </source>
</reference>
<dbReference type="PATRIC" id="fig|1122247.3.peg.4145"/>
<dbReference type="eggNOG" id="ENOG5032ERE">
    <property type="taxonomic scope" value="Bacteria"/>
</dbReference>
<evidence type="ECO:0000313" key="4">
    <source>
        <dbReference type="Proteomes" id="UP000006265"/>
    </source>
</evidence>
<sequence length="179" mass="18586">MTTENPADATETDDRADTPAADTEAANEAHGDADTPVAGAADNDDEHLDDAAEMFPRKVVEKLRKQNTSLRERAKTAEATVAHLQRQAADKAITAAGLKPAAVWAVAELADVLDNQGGLDDRKLAAAVKKAGEQLGVQPPKPKTPPRPGVGALRSGTGGPHSDGRPSGFAAAFAPQNRK</sequence>
<protein>
    <submittedName>
        <fullName evidence="3">Uncharacterized protein</fullName>
    </submittedName>
</protein>
<keyword evidence="4" id="KW-1185">Reference proteome</keyword>
<comment type="caution">
    <text evidence="3">The sequence shown here is derived from an EMBL/GenBank/DDBJ whole genome shotgun (WGS) entry which is preliminary data.</text>
</comment>
<evidence type="ECO:0000313" key="3">
    <source>
        <dbReference type="EMBL" id="EKF21708.1"/>
    </source>
</evidence>